<dbReference type="RefSeq" id="WP_208009327.1">
    <property type="nucleotide sequence ID" value="NZ_CP071796.1"/>
</dbReference>
<keyword evidence="1" id="KW-0812">Transmembrane</keyword>
<dbReference type="KEGG" id="otd:J1M35_01220"/>
<dbReference type="PANTHER" id="PTHR43081:SF1">
    <property type="entry name" value="ADENYLATE CYCLASE, TERMINAL-DIFFERENTIATION SPECIFIC"/>
    <property type="match status" value="1"/>
</dbReference>
<dbReference type="SMART" id="SM01080">
    <property type="entry name" value="CHASE2"/>
    <property type="match status" value="1"/>
</dbReference>
<dbReference type="SUPFAM" id="SSF55073">
    <property type="entry name" value="Nucleotide cyclase"/>
    <property type="match status" value="1"/>
</dbReference>
<accession>A0A975CHB2</accession>
<evidence type="ECO:0000259" key="2">
    <source>
        <dbReference type="PROSITE" id="PS50125"/>
    </source>
</evidence>
<dbReference type="InterPro" id="IPR001054">
    <property type="entry name" value="A/G_cyclase"/>
</dbReference>
<dbReference type="AlphaFoldDB" id="A0A975CHB2"/>
<sequence length="757" mass="81575">MSARPARGEGSRLWAGFRRHRKRSLATAVLVLLAVLHAAGLWRLSPLERMDEALYDRRLQLTMPGTLDERVVIIDIDERSLARVGQWPWSRTRVAALVRELIERQQVAALGLDVVFAEPDGSSGLQNLEQLAREDLRDNAAFGDWLARAAPSLNYDQQLAAALQSGPVALGYYFSSDQDARRSGALPRPLAVLDALPHGMLQWDGYGGNIAPLTVVAHTAGFFNSVADPDGKVRAVPLIAGFDSAFYESLSLAMLRLGRGQSPLQVRRVGGRADGELSSVVVGVGADRLQVPLDTRGTALVPYRGPGGPAGGSFRYISALDVLEGRLEPGQLKGRYALLGFTTPGLMDLRATPVGEAYPGVEVHANLVSGMLDGRIAARPDYSAAYEVVLLFLLGAVLAIGLPMLPVGGALALGLALLGGLLALDLSLYLGAGLVMPLAASLVLTLTALAANMALGYFVESRAKRELARQFATYVPPELVRQMERNPERYSMQARAEELTVMFCDLRGFTTLSETMEPLALQALLNDVLTRLTHVIRAHQGTIDKYMGDCVMAFWGAPVAMPGHARLAVDAALAMLQSMRALNAERAVHGAPPVLVGIGLNTGVMSVGNMGSDLRRAYTVIGDAVNLAARLEALTRVYDVGLIASEVTMKQAASAGHIWQELDRVRVKGKHQAVTIHTVRAAGGHDDAELRAELALWEQALRLWRAGAFAEFSEIVNILTQQHANFYLYRLYGQRVASCLQAPPAPGWDGTTVFEAK</sequence>
<keyword evidence="4" id="KW-1185">Reference proteome</keyword>
<keyword evidence="1" id="KW-1133">Transmembrane helix</keyword>
<feature type="transmembrane region" description="Helical" evidence="1">
    <location>
        <begin position="438"/>
        <end position="459"/>
    </location>
</feature>
<dbReference type="InterPro" id="IPR007890">
    <property type="entry name" value="CHASE2"/>
</dbReference>
<feature type="domain" description="Guanylate cyclase" evidence="2">
    <location>
        <begin position="500"/>
        <end position="632"/>
    </location>
</feature>
<dbReference type="PROSITE" id="PS50125">
    <property type="entry name" value="GUANYLATE_CYCLASE_2"/>
    <property type="match status" value="1"/>
</dbReference>
<dbReference type="SMART" id="SM00044">
    <property type="entry name" value="CYCc"/>
    <property type="match status" value="1"/>
</dbReference>
<name>A0A975CHB2_9BURK</name>
<dbReference type="Pfam" id="PF05226">
    <property type="entry name" value="CHASE2"/>
    <property type="match status" value="1"/>
</dbReference>
<reference evidence="3" key="1">
    <citation type="submission" date="2021-03" db="EMBL/GenBank/DDBJ databases">
        <title>Ottowia sp. 27C isolated from the cloaca of a Giant Asian pond turtle (Heosemys grandis).</title>
        <authorList>
            <person name="Spergser J."/>
            <person name="Busse H.-J."/>
        </authorList>
    </citation>
    <scope>NUCLEOTIDE SEQUENCE</scope>
    <source>
        <strain evidence="3">27C</strain>
    </source>
</reference>
<dbReference type="Gene3D" id="3.30.70.1230">
    <property type="entry name" value="Nucleotide cyclase"/>
    <property type="match status" value="1"/>
</dbReference>
<dbReference type="Proteomes" id="UP000663903">
    <property type="component" value="Chromosome"/>
</dbReference>
<evidence type="ECO:0000256" key="1">
    <source>
        <dbReference type="SAM" id="Phobius"/>
    </source>
</evidence>
<dbReference type="EMBL" id="CP071796">
    <property type="protein sequence ID" value="QTD45579.1"/>
    <property type="molecule type" value="Genomic_DNA"/>
</dbReference>
<organism evidence="3 4">
    <name type="scientific">Ottowia testudinis</name>
    <dbReference type="NCBI Taxonomy" id="2816950"/>
    <lineage>
        <taxon>Bacteria</taxon>
        <taxon>Pseudomonadati</taxon>
        <taxon>Pseudomonadota</taxon>
        <taxon>Betaproteobacteria</taxon>
        <taxon>Burkholderiales</taxon>
        <taxon>Comamonadaceae</taxon>
        <taxon>Ottowia</taxon>
    </lineage>
</organism>
<dbReference type="GO" id="GO:0004016">
    <property type="term" value="F:adenylate cyclase activity"/>
    <property type="evidence" value="ECO:0007669"/>
    <property type="project" value="UniProtKB-ARBA"/>
</dbReference>
<dbReference type="Pfam" id="PF00211">
    <property type="entry name" value="Guanylate_cyc"/>
    <property type="match status" value="1"/>
</dbReference>
<dbReference type="GO" id="GO:0006171">
    <property type="term" value="P:cAMP biosynthetic process"/>
    <property type="evidence" value="ECO:0007669"/>
    <property type="project" value="TreeGrafter"/>
</dbReference>
<dbReference type="InterPro" id="IPR050697">
    <property type="entry name" value="Adenylyl/Guanylyl_Cyclase_3/4"/>
</dbReference>
<gene>
    <name evidence="3" type="ORF">J1M35_01220</name>
</gene>
<dbReference type="PANTHER" id="PTHR43081">
    <property type="entry name" value="ADENYLATE CYCLASE, TERMINAL-DIFFERENTIATION SPECIFIC-RELATED"/>
    <property type="match status" value="1"/>
</dbReference>
<dbReference type="CDD" id="cd07302">
    <property type="entry name" value="CHD"/>
    <property type="match status" value="1"/>
</dbReference>
<dbReference type="GO" id="GO:0035556">
    <property type="term" value="P:intracellular signal transduction"/>
    <property type="evidence" value="ECO:0007669"/>
    <property type="project" value="InterPro"/>
</dbReference>
<evidence type="ECO:0000313" key="4">
    <source>
        <dbReference type="Proteomes" id="UP000663903"/>
    </source>
</evidence>
<protein>
    <submittedName>
        <fullName evidence="3">Adenylate/guanylate cyclase domain-containing protein</fullName>
    </submittedName>
</protein>
<proteinExistence type="predicted"/>
<evidence type="ECO:0000313" key="3">
    <source>
        <dbReference type="EMBL" id="QTD45579.1"/>
    </source>
</evidence>
<dbReference type="InterPro" id="IPR029787">
    <property type="entry name" value="Nucleotide_cyclase"/>
</dbReference>
<keyword evidence="1" id="KW-0472">Membrane</keyword>